<dbReference type="Gene3D" id="2.40.420.20">
    <property type="match status" value="1"/>
</dbReference>
<feature type="region of interest" description="Disordered" evidence="4">
    <location>
        <begin position="375"/>
        <end position="395"/>
    </location>
</feature>
<keyword evidence="3" id="KW-0175">Coiled coil</keyword>
<dbReference type="InterPro" id="IPR058627">
    <property type="entry name" value="MdtA-like_C"/>
</dbReference>
<evidence type="ECO:0000259" key="7">
    <source>
        <dbReference type="Pfam" id="PF25944"/>
    </source>
</evidence>
<dbReference type="GO" id="GO:0015562">
    <property type="term" value="F:efflux transmembrane transporter activity"/>
    <property type="evidence" value="ECO:0007669"/>
    <property type="project" value="InterPro"/>
</dbReference>
<feature type="coiled-coil region" evidence="3">
    <location>
        <begin position="110"/>
        <end position="137"/>
    </location>
</feature>
<dbReference type="GO" id="GO:0046677">
    <property type="term" value="P:response to antibiotic"/>
    <property type="evidence" value="ECO:0007669"/>
    <property type="project" value="TreeGrafter"/>
</dbReference>
<evidence type="ECO:0000259" key="6">
    <source>
        <dbReference type="Pfam" id="PF25917"/>
    </source>
</evidence>
<proteinExistence type="inferred from homology"/>
<dbReference type="FunFam" id="2.40.420.20:FF:000001">
    <property type="entry name" value="Efflux RND transporter periplasmic adaptor subunit"/>
    <property type="match status" value="1"/>
</dbReference>
<dbReference type="InterPro" id="IPR058625">
    <property type="entry name" value="MdtA-like_BSH"/>
</dbReference>
<comment type="caution">
    <text evidence="9">The sequence shown here is derived from an EMBL/GenBank/DDBJ whole genome shotgun (WGS) entry which is preliminary data.</text>
</comment>
<dbReference type="Pfam" id="PF25944">
    <property type="entry name" value="Beta-barrel_RND"/>
    <property type="match status" value="1"/>
</dbReference>
<dbReference type="InterPro" id="IPR058626">
    <property type="entry name" value="MdtA-like_b-barrel"/>
</dbReference>
<protein>
    <submittedName>
        <fullName evidence="9">Efflux RND transporter periplasmic adaptor subunit</fullName>
    </submittedName>
</protein>
<evidence type="ECO:0000256" key="2">
    <source>
        <dbReference type="ARBA" id="ARBA00009477"/>
    </source>
</evidence>
<dbReference type="NCBIfam" id="TIGR01730">
    <property type="entry name" value="RND_mfp"/>
    <property type="match status" value="1"/>
</dbReference>
<keyword evidence="10" id="KW-1185">Reference proteome</keyword>
<name>A0A5N3P7C9_9HYPH</name>
<dbReference type="Gene3D" id="2.40.30.170">
    <property type="match status" value="1"/>
</dbReference>
<evidence type="ECO:0000259" key="5">
    <source>
        <dbReference type="Pfam" id="PF25876"/>
    </source>
</evidence>
<dbReference type="Proteomes" id="UP000325684">
    <property type="component" value="Unassembled WGS sequence"/>
</dbReference>
<evidence type="ECO:0000256" key="3">
    <source>
        <dbReference type="SAM" id="Coils"/>
    </source>
</evidence>
<comment type="similarity">
    <text evidence="2">Belongs to the membrane fusion protein (MFP) (TC 8.A.1) family.</text>
</comment>
<dbReference type="PANTHER" id="PTHR30158">
    <property type="entry name" value="ACRA/E-RELATED COMPONENT OF DRUG EFFLUX TRANSPORTER"/>
    <property type="match status" value="1"/>
</dbReference>
<dbReference type="Gene3D" id="1.10.287.470">
    <property type="entry name" value="Helix hairpin bin"/>
    <property type="match status" value="1"/>
</dbReference>
<evidence type="ECO:0000313" key="9">
    <source>
        <dbReference type="EMBL" id="KAB0265561.1"/>
    </source>
</evidence>
<feature type="domain" description="Multidrug resistance protein MdtA-like alpha-helical hairpin" evidence="5">
    <location>
        <begin position="110"/>
        <end position="179"/>
    </location>
</feature>
<evidence type="ECO:0000256" key="1">
    <source>
        <dbReference type="ARBA" id="ARBA00004196"/>
    </source>
</evidence>
<dbReference type="OrthoDB" id="9816569at2"/>
<dbReference type="AlphaFoldDB" id="A0A5N3P7C9"/>
<accession>A0A5N3P7C9</accession>
<dbReference type="Pfam" id="PF25967">
    <property type="entry name" value="RND-MFP_C"/>
    <property type="match status" value="1"/>
</dbReference>
<evidence type="ECO:0000313" key="10">
    <source>
        <dbReference type="Proteomes" id="UP000325684"/>
    </source>
</evidence>
<reference evidence="9 10" key="1">
    <citation type="journal article" date="2019" name="Microorganisms">
        <title>Genome Insights into the Novel Species Microvirga brassicacearum, a Rapeseed Endophyte with Biotechnological Potential.</title>
        <authorList>
            <person name="Jimenez-Gomez A."/>
            <person name="Saati-Santamaria Z."/>
            <person name="Igual J.M."/>
            <person name="Rivas R."/>
            <person name="Mateos P.F."/>
            <person name="Garcia-Fraile P."/>
        </authorList>
    </citation>
    <scope>NUCLEOTIDE SEQUENCE [LARGE SCALE GENOMIC DNA]</scope>
    <source>
        <strain evidence="9 10">CDVBN77</strain>
    </source>
</reference>
<dbReference type="Gene3D" id="2.40.50.100">
    <property type="match status" value="1"/>
</dbReference>
<dbReference type="GO" id="GO:0030313">
    <property type="term" value="C:cell envelope"/>
    <property type="evidence" value="ECO:0007669"/>
    <property type="project" value="UniProtKB-SubCell"/>
</dbReference>
<dbReference type="RefSeq" id="WP_150947048.1">
    <property type="nucleotide sequence ID" value="NZ_VCMV01000033.1"/>
</dbReference>
<feature type="domain" description="Multidrug resistance protein MdtA-like beta-barrel" evidence="7">
    <location>
        <begin position="216"/>
        <end position="301"/>
    </location>
</feature>
<evidence type="ECO:0000259" key="8">
    <source>
        <dbReference type="Pfam" id="PF25967"/>
    </source>
</evidence>
<dbReference type="SUPFAM" id="SSF111369">
    <property type="entry name" value="HlyD-like secretion proteins"/>
    <property type="match status" value="1"/>
</dbReference>
<comment type="subcellular location">
    <subcellularLocation>
        <location evidence="1">Cell envelope</location>
    </subcellularLocation>
</comment>
<organism evidence="9 10">
    <name type="scientific">Microvirga brassicacearum</name>
    <dbReference type="NCBI Taxonomy" id="2580413"/>
    <lineage>
        <taxon>Bacteria</taxon>
        <taxon>Pseudomonadati</taxon>
        <taxon>Pseudomonadota</taxon>
        <taxon>Alphaproteobacteria</taxon>
        <taxon>Hyphomicrobiales</taxon>
        <taxon>Methylobacteriaceae</taxon>
        <taxon>Microvirga</taxon>
    </lineage>
</organism>
<dbReference type="InterPro" id="IPR058624">
    <property type="entry name" value="MdtA-like_HH"/>
</dbReference>
<dbReference type="InterPro" id="IPR006143">
    <property type="entry name" value="RND_pump_MFP"/>
</dbReference>
<dbReference type="Pfam" id="PF25917">
    <property type="entry name" value="BSH_RND"/>
    <property type="match status" value="1"/>
</dbReference>
<dbReference type="GO" id="GO:0005886">
    <property type="term" value="C:plasma membrane"/>
    <property type="evidence" value="ECO:0007669"/>
    <property type="project" value="TreeGrafter"/>
</dbReference>
<evidence type="ECO:0000256" key="4">
    <source>
        <dbReference type="SAM" id="MobiDB-lite"/>
    </source>
</evidence>
<dbReference type="Pfam" id="PF25876">
    <property type="entry name" value="HH_MFP_RND"/>
    <property type="match status" value="1"/>
</dbReference>
<feature type="domain" description="Multidrug resistance protein MdtA-like C-terminal permuted SH3" evidence="8">
    <location>
        <begin position="308"/>
        <end position="367"/>
    </location>
</feature>
<feature type="domain" description="Multidrug resistance protein MdtA-like barrel-sandwich hybrid" evidence="6">
    <location>
        <begin position="69"/>
        <end position="210"/>
    </location>
</feature>
<dbReference type="EMBL" id="VCMV01000033">
    <property type="protein sequence ID" value="KAB0265561.1"/>
    <property type="molecule type" value="Genomic_DNA"/>
</dbReference>
<sequence length="395" mass="42884">MVRRILLIAVVGLGLAAGAYFFVSRLPGERGASQTAGPAQPPPEVGIVVVQPAEVPYPEEFAGRIAGFRDVEVRPQVGGLLLKREYEEGARVTQNQVLFRIDPAPYQVDLDRAQARLQQAQATLRQAEQAFNRTEELFRRGVSTDVQLDEDRSRRDQTRASVSLAEAEVEGARLNLGYTTVTAPATGVTALLSPPIGTLILTQQTLLTIISQLDPAYVNFSFTDEQVQAFRARNQRRERPITENDLTVELLYAQEAVYPQRGKIDTAAQRVDPQTGTVQARAIFPNPDGVLLPGQFVRVRILGITLPNAIVIPREAVSQGPQGPWVYALGENNVAQVRPIRLGPEVAAGWVVRDGLNGGEQVVADGVIRVRPGQPVRPTLLSAGPKPVQGSKPPG</sequence>
<gene>
    <name evidence="9" type="ORF">FEZ63_18000</name>
</gene>